<evidence type="ECO:0000313" key="2">
    <source>
        <dbReference type="Proteomes" id="UP000295075"/>
    </source>
</evidence>
<protein>
    <submittedName>
        <fullName evidence="1">Uncharacterized protein</fullName>
    </submittedName>
</protein>
<organism evidence="1 2">
    <name type="scientific">Kribbella albertanoniae</name>
    <dbReference type="NCBI Taxonomy" id="1266829"/>
    <lineage>
        <taxon>Bacteria</taxon>
        <taxon>Bacillati</taxon>
        <taxon>Actinomycetota</taxon>
        <taxon>Actinomycetes</taxon>
        <taxon>Propionibacteriales</taxon>
        <taxon>Kribbellaceae</taxon>
        <taxon>Kribbella</taxon>
    </lineage>
</organism>
<accession>A0A4R4PAV9</accession>
<dbReference type="Proteomes" id="UP000295075">
    <property type="component" value="Unassembled WGS sequence"/>
</dbReference>
<reference evidence="1 2" key="1">
    <citation type="submission" date="2019-03" db="EMBL/GenBank/DDBJ databases">
        <title>Draft genome sequences of novel Actinobacteria.</title>
        <authorList>
            <person name="Sahin N."/>
            <person name="Ay H."/>
            <person name="Saygin H."/>
        </authorList>
    </citation>
    <scope>NUCLEOTIDE SEQUENCE [LARGE SCALE GENOMIC DNA]</scope>
    <source>
        <strain evidence="1 2">JCM 30547</strain>
    </source>
</reference>
<evidence type="ECO:0000313" key="1">
    <source>
        <dbReference type="EMBL" id="TDC19209.1"/>
    </source>
</evidence>
<dbReference type="OrthoDB" id="9852770at2"/>
<dbReference type="AlphaFoldDB" id="A0A4R4PAV9"/>
<gene>
    <name evidence="1" type="ORF">E1261_34475</name>
</gene>
<sequence length="148" mass="16489">MDDQGVADELYTAMTNKLAAVAAGLPRAAVTRADDGDLCLTVDGDRSAELFMMGSTEVFGLKLGTYYTVYQLAYGPDIDDKLENVDDFLHTMDLYLQGSYHEKVYESAAGTELHRDLYINNVHVAGSHGFPRAQFRRLRAKRNYTITP</sequence>
<dbReference type="EMBL" id="SMKA01000234">
    <property type="protein sequence ID" value="TDC19209.1"/>
    <property type="molecule type" value="Genomic_DNA"/>
</dbReference>
<dbReference type="RefSeq" id="WP_132413899.1">
    <property type="nucleotide sequence ID" value="NZ_SMKA01000234.1"/>
</dbReference>
<comment type="caution">
    <text evidence="1">The sequence shown here is derived from an EMBL/GenBank/DDBJ whole genome shotgun (WGS) entry which is preliminary data.</text>
</comment>
<proteinExistence type="predicted"/>
<name>A0A4R4PAV9_9ACTN</name>
<keyword evidence="2" id="KW-1185">Reference proteome</keyword>